<keyword evidence="2" id="KW-0812">Transmembrane</keyword>
<dbReference type="EMBL" id="KF901212">
    <property type="protein sequence ID" value="AIF22536.1"/>
    <property type="molecule type" value="Genomic_DNA"/>
</dbReference>
<sequence length="115" mass="11691">MSEESEIPWANPGKNAGSTVQVSGHPMGQYTTTNATLALVLAAVSWFLCGICTAIPAVILANGALAITNSQPGHPDQGLAKAAQILGWVNIVVVGLIIIGYILLIAVVIGVEASG</sequence>
<keyword evidence="2" id="KW-0472">Membrane</keyword>
<evidence type="ECO:0000256" key="1">
    <source>
        <dbReference type="SAM" id="MobiDB-lite"/>
    </source>
</evidence>
<evidence type="ECO:0000313" key="3">
    <source>
        <dbReference type="EMBL" id="AIF22536.1"/>
    </source>
</evidence>
<proteinExistence type="predicted"/>
<organism evidence="3">
    <name type="scientific">uncultured marine group II/III euryarchaeote SAT1000_09_G02</name>
    <dbReference type="NCBI Taxonomy" id="1456557"/>
    <lineage>
        <taxon>Archaea</taxon>
        <taxon>Methanobacteriati</taxon>
        <taxon>Methanobacteriota</taxon>
        <taxon>environmental samples</taxon>
    </lineage>
</organism>
<evidence type="ECO:0000256" key="2">
    <source>
        <dbReference type="SAM" id="Phobius"/>
    </source>
</evidence>
<feature type="transmembrane region" description="Helical" evidence="2">
    <location>
        <begin position="37"/>
        <end position="65"/>
    </location>
</feature>
<dbReference type="AlphaFoldDB" id="A0A075I1S2"/>
<evidence type="ECO:0008006" key="4">
    <source>
        <dbReference type="Google" id="ProtNLM"/>
    </source>
</evidence>
<reference evidence="3" key="1">
    <citation type="journal article" date="2014" name="Genome Biol. Evol.">
        <title>Pangenome evidence for extensive interdomain horizontal transfer affecting lineage core and shell genes in uncultured planktonic thaumarchaeota and euryarchaeota.</title>
        <authorList>
            <person name="Deschamps P."/>
            <person name="Zivanovic Y."/>
            <person name="Moreira D."/>
            <person name="Rodriguez-Valera F."/>
            <person name="Lopez-Garcia P."/>
        </authorList>
    </citation>
    <scope>NUCLEOTIDE SEQUENCE</scope>
</reference>
<keyword evidence="2" id="KW-1133">Transmembrane helix</keyword>
<accession>A0A075I1S2</accession>
<protein>
    <recommendedName>
        <fullName evidence="4">DUF4190 domain-containing protein</fullName>
    </recommendedName>
</protein>
<feature type="region of interest" description="Disordered" evidence="1">
    <location>
        <begin position="1"/>
        <end position="20"/>
    </location>
</feature>
<feature type="transmembrane region" description="Helical" evidence="2">
    <location>
        <begin position="85"/>
        <end position="111"/>
    </location>
</feature>
<name>A0A075I1S2_9EURY</name>